<dbReference type="EC" id="2.7.7.87" evidence="3"/>
<evidence type="ECO:0000313" key="14">
    <source>
        <dbReference type="Proteomes" id="UP000824261"/>
    </source>
</evidence>
<dbReference type="GO" id="GO:0005737">
    <property type="term" value="C:cytoplasm"/>
    <property type="evidence" value="ECO:0007669"/>
    <property type="project" value="UniProtKB-SubCell"/>
</dbReference>
<evidence type="ECO:0000256" key="3">
    <source>
        <dbReference type="ARBA" id="ARBA00012584"/>
    </source>
</evidence>
<feature type="domain" description="YrdC-like" evidence="12">
    <location>
        <begin position="5"/>
        <end position="191"/>
    </location>
</feature>
<dbReference type="GO" id="GO:0005524">
    <property type="term" value="F:ATP binding"/>
    <property type="evidence" value="ECO:0007669"/>
    <property type="project" value="UniProtKB-KW"/>
</dbReference>
<keyword evidence="8" id="KW-0547">Nucleotide-binding</keyword>
<name>A0A9D1D2A1_9ACTN</name>
<dbReference type="InterPro" id="IPR006070">
    <property type="entry name" value="Sua5-like_dom"/>
</dbReference>
<keyword evidence="9" id="KW-0067">ATP-binding</keyword>
<proteinExistence type="inferred from homology"/>
<dbReference type="PROSITE" id="PS51163">
    <property type="entry name" value="YRDC"/>
    <property type="match status" value="1"/>
</dbReference>
<keyword evidence="7" id="KW-0548">Nucleotidyltransferase</keyword>
<reference evidence="13" key="2">
    <citation type="journal article" date="2021" name="PeerJ">
        <title>Extensive microbial diversity within the chicken gut microbiome revealed by metagenomics and culture.</title>
        <authorList>
            <person name="Gilroy R."/>
            <person name="Ravi A."/>
            <person name="Getino M."/>
            <person name="Pursley I."/>
            <person name="Horton D.L."/>
            <person name="Alikhan N.F."/>
            <person name="Baker D."/>
            <person name="Gharbi K."/>
            <person name="Hall N."/>
            <person name="Watson M."/>
            <person name="Adriaenssens E.M."/>
            <person name="Foster-Nyarko E."/>
            <person name="Jarju S."/>
            <person name="Secka A."/>
            <person name="Antonio M."/>
            <person name="Oren A."/>
            <person name="Chaudhuri R.R."/>
            <person name="La Ragione R."/>
            <person name="Hildebrand F."/>
            <person name="Pallen M.J."/>
        </authorList>
    </citation>
    <scope>NUCLEOTIDE SEQUENCE</scope>
    <source>
        <strain evidence="13">ChiGjej1B1-2707</strain>
    </source>
</reference>
<dbReference type="AlphaFoldDB" id="A0A9D1D2A1"/>
<evidence type="ECO:0000256" key="1">
    <source>
        <dbReference type="ARBA" id="ARBA00004496"/>
    </source>
</evidence>
<dbReference type="GO" id="GO:0061710">
    <property type="term" value="F:L-threonylcarbamoyladenylate synthase"/>
    <property type="evidence" value="ECO:0007669"/>
    <property type="project" value="UniProtKB-EC"/>
</dbReference>
<keyword evidence="5" id="KW-0808">Transferase</keyword>
<evidence type="ECO:0000313" key="13">
    <source>
        <dbReference type="EMBL" id="HIR00663.1"/>
    </source>
</evidence>
<evidence type="ECO:0000256" key="6">
    <source>
        <dbReference type="ARBA" id="ARBA00022694"/>
    </source>
</evidence>
<dbReference type="GO" id="GO:0000049">
    <property type="term" value="F:tRNA binding"/>
    <property type="evidence" value="ECO:0007669"/>
    <property type="project" value="TreeGrafter"/>
</dbReference>
<dbReference type="NCBIfam" id="TIGR00057">
    <property type="entry name" value="L-threonylcarbamoyladenylate synthase"/>
    <property type="match status" value="1"/>
</dbReference>
<dbReference type="InterPro" id="IPR017945">
    <property type="entry name" value="DHBP_synth_RibB-like_a/b_dom"/>
</dbReference>
<keyword evidence="4" id="KW-0963">Cytoplasm</keyword>
<keyword evidence="6" id="KW-0819">tRNA processing</keyword>
<comment type="similarity">
    <text evidence="2">Belongs to the SUA5 family.</text>
</comment>
<accession>A0A9D1D2A1</accession>
<dbReference type="Proteomes" id="UP000824261">
    <property type="component" value="Unassembled WGS sequence"/>
</dbReference>
<sequence>MSYENPQMTQTVAALRAGEPAVYPTETVYGIGVAVGKAASPDVLFDIKKRDHGKPVAWLVGDVDDLSRYGRAVPDFACALARTFWPGPLTLIVKASDAVPPAFRSAEGTIGLRMPNNPTALELIRRVGVPLATTSANVSGCKPPKSFDDIDRDLLDRVAAFLDDDQEKSGVASTILDCTKEHPTVVREGAITIQDIAALS</sequence>
<dbReference type="Gene3D" id="3.90.870.10">
    <property type="entry name" value="DHBP synthase"/>
    <property type="match status" value="1"/>
</dbReference>
<dbReference type="Pfam" id="PF01300">
    <property type="entry name" value="Sua5_yciO_yrdC"/>
    <property type="match status" value="1"/>
</dbReference>
<evidence type="ECO:0000259" key="12">
    <source>
        <dbReference type="PROSITE" id="PS51163"/>
    </source>
</evidence>
<comment type="catalytic activity">
    <reaction evidence="11">
        <text>L-threonine + hydrogencarbonate + ATP = L-threonylcarbamoyladenylate + diphosphate + H2O</text>
        <dbReference type="Rhea" id="RHEA:36407"/>
        <dbReference type="ChEBI" id="CHEBI:15377"/>
        <dbReference type="ChEBI" id="CHEBI:17544"/>
        <dbReference type="ChEBI" id="CHEBI:30616"/>
        <dbReference type="ChEBI" id="CHEBI:33019"/>
        <dbReference type="ChEBI" id="CHEBI:57926"/>
        <dbReference type="ChEBI" id="CHEBI:73682"/>
        <dbReference type="EC" id="2.7.7.87"/>
    </reaction>
</comment>
<evidence type="ECO:0000256" key="8">
    <source>
        <dbReference type="ARBA" id="ARBA00022741"/>
    </source>
</evidence>
<evidence type="ECO:0000256" key="2">
    <source>
        <dbReference type="ARBA" id="ARBA00007663"/>
    </source>
</evidence>
<evidence type="ECO:0000256" key="10">
    <source>
        <dbReference type="ARBA" id="ARBA00029774"/>
    </source>
</evidence>
<evidence type="ECO:0000256" key="9">
    <source>
        <dbReference type="ARBA" id="ARBA00022840"/>
    </source>
</evidence>
<evidence type="ECO:0000256" key="11">
    <source>
        <dbReference type="ARBA" id="ARBA00048366"/>
    </source>
</evidence>
<dbReference type="PANTHER" id="PTHR17490:SF16">
    <property type="entry name" value="THREONYLCARBAMOYL-AMP SYNTHASE"/>
    <property type="match status" value="1"/>
</dbReference>
<comment type="subcellular location">
    <subcellularLocation>
        <location evidence="1">Cytoplasm</location>
    </subcellularLocation>
</comment>
<dbReference type="SUPFAM" id="SSF55821">
    <property type="entry name" value="YrdC/RibB"/>
    <property type="match status" value="1"/>
</dbReference>
<evidence type="ECO:0000256" key="4">
    <source>
        <dbReference type="ARBA" id="ARBA00022490"/>
    </source>
</evidence>
<comment type="caution">
    <text evidence="13">The sequence shown here is derived from an EMBL/GenBank/DDBJ whole genome shotgun (WGS) entry which is preliminary data.</text>
</comment>
<evidence type="ECO:0000256" key="5">
    <source>
        <dbReference type="ARBA" id="ARBA00022679"/>
    </source>
</evidence>
<dbReference type="GO" id="GO:0008033">
    <property type="term" value="P:tRNA processing"/>
    <property type="evidence" value="ECO:0007669"/>
    <property type="project" value="UniProtKB-KW"/>
</dbReference>
<protein>
    <recommendedName>
        <fullName evidence="10">L-threonylcarbamoyladenylate synthase</fullName>
        <ecNumber evidence="3">2.7.7.87</ecNumber>
    </recommendedName>
    <alternativeName>
        <fullName evidence="10">L-threonylcarbamoyladenylate synthase</fullName>
    </alternativeName>
</protein>
<gene>
    <name evidence="13" type="ORF">IAA69_00070</name>
</gene>
<dbReference type="GO" id="GO:0006450">
    <property type="term" value="P:regulation of translational fidelity"/>
    <property type="evidence" value="ECO:0007669"/>
    <property type="project" value="TreeGrafter"/>
</dbReference>
<dbReference type="EMBL" id="DVGB01000001">
    <property type="protein sequence ID" value="HIR00663.1"/>
    <property type="molecule type" value="Genomic_DNA"/>
</dbReference>
<reference evidence="13" key="1">
    <citation type="submission" date="2020-10" db="EMBL/GenBank/DDBJ databases">
        <authorList>
            <person name="Gilroy R."/>
        </authorList>
    </citation>
    <scope>NUCLEOTIDE SEQUENCE</scope>
    <source>
        <strain evidence="13">ChiGjej1B1-2707</strain>
    </source>
</reference>
<dbReference type="GO" id="GO:0003725">
    <property type="term" value="F:double-stranded RNA binding"/>
    <property type="evidence" value="ECO:0007669"/>
    <property type="project" value="InterPro"/>
</dbReference>
<organism evidence="13 14">
    <name type="scientific">Candidatus Aveggerthella stercoripullorum</name>
    <dbReference type="NCBI Taxonomy" id="2840688"/>
    <lineage>
        <taxon>Bacteria</taxon>
        <taxon>Bacillati</taxon>
        <taxon>Actinomycetota</taxon>
        <taxon>Coriobacteriia</taxon>
        <taxon>Eggerthellales</taxon>
        <taxon>Eggerthellaceae</taxon>
        <taxon>Eggerthellaceae incertae sedis</taxon>
        <taxon>Candidatus Aveggerthella</taxon>
    </lineage>
</organism>
<evidence type="ECO:0000256" key="7">
    <source>
        <dbReference type="ARBA" id="ARBA00022695"/>
    </source>
</evidence>
<dbReference type="InterPro" id="IPR050156">
    <property type="entry name" value="TC-AMP_synthase_SUA5"/>
</dbReference>
<dbReference type="PANTHER" id="PTHR17490">
    <property type="entry name" value="SUA5"/>
    <property type="match status" value="1"/>
</dbReference>